<comment type="caution">
    <text evidence="3">The sequence shown here is derived from an EMBL/GenBank/DDBJ whole genome shotgun (WGS) entry which is preliminary data.</text>
</comment>
<feature type="compositionally biased region" description="Low complexity" evidence="1">
    <location>
        <begin position="18"/>
        <end position="28"/>
    </location>
</feature>
<name>K1U7T3_9ZZZZ</name>
<feature type="non-terminal residue" evidence="3">
    <location>
        <position position="180"/>
    </location>
</feature>
<accession>K1U7T3</accession>
<organism evidence="3">
    <name type="scientific">human gut metagenome</name>
    <dbReference type="NCBI Taxonomy" id="408170"/>
    <lineage>
        <taxon>unclassified sequences</taxon>
        <taxon>metagenomes</taxon>
        <taxon>organismal metagenomes</taxon>
    </lineage>
</organism>
<keyword evidence="2" id="KW-0472">Membrane</keyword>
<feature type="transmembrane region" description="Helical" evidence="2">
    <location>
        <begin position="39"/>
        <end position="60"/>
    </location>
</feature>
<dbReference type="AlphaFoldDB" id="K1U7T3"/>
<evidence type="ECO:0000313" key="3">
    <source>
        <dbReference type="EMBL" id="EKC81357.1"/>
    </source>
</evidence>
<gene>
    <name evidence="3" type="ORF">LEA_00424</name>
</gene>
<sequence length="180" mass="19512">NIPVPEEPTQDTCQDASQETTAQAAPETAPKPPVKVRRVGTFSLGLMLVAIGAIQLARIFMPNVNVLSVVKYAPVVLIVLGIEVLIYAARPDVKIKYDVISIFLCIIIMLTAGASGAVAAVAQAFTPENVTKRVTTEEQYKKSVQKALSNIPNAHDFVHDYSIDVSSESWFMDMPVGTMH</sequence>
<feature type="transmembrane region" description="Helical" evidence="2">
    <location>
        <begin position="101"/>
        <end position="125"/>
    </location>
</feature>
<feature type="non-terminal residue" evidence="3">
    <location>
        <position position="1"/>
    </location>
</feature>
<keyword evidence="2" id="KW-1133">Transmembrane helix</keyword>
<keyword evidence="2" id="KW-0812">Transmembrane</keyword>
<feature type="region of interest" description="Disordered" evidence="1">
    <location>
        <begin position="1"/>
        <end position="32"/>
    </location>
</feature>
<dbReference type="EMBL" id="AJWY01000306">
    <property type="protein sequence ID" value="EKC81357.1"/>
    <property type="molecule type" value="Genomic_DNA"/>
</dbReference>
<evidence type="ECO:0000256" key="1">
    <source>
        <dbReference type="SAM" id="MobiDB-lite"/>
    </source>
</evidence>
<proteinExistence type="predicted"/>
<feature type="transmembrane region" description="Helical" evidence="2">
    <location>
        <begin position="72"/>
        <end position="89"/>
    </location>
</feature>
<reference evidence="3" key="1">
    <citation type="journal article" date="2013" name="Environ. Microbiol.">
        <title>Microbiota from the distal guts of lean and obese adolescents exhibit partial functional redundancy besides clear differences in community structure.</title>
        <authorList>
            <person name="Ferrer M."/>
            <person name="Ruiz A."/>
            <person name="Lanza F."/>
            <person name="Haange S.B."/>
            <person name="Oberbach A."/>
            <person name="Till H."/>
            <person name="Bargiela R."/>
            <person name="Campoy C."/>
            <person name="Segura M.T."/>
            <person name="Richter M."/>
            <person name="von Bergen M."/>
            <person name="Seifert J."/>
            <person name="Suarez A."/>
        </authorList>
    </citation>
    <scope>NUCLEOTIDE SEQUENCE</scope>
</reference>
<protein>
    <submittedName>
        <fullName evidence="3">Membrane protein</fullName>
    </submittedName>
</protein>
<evidence type="ECO:0000256" key="2">
    <source>
        <dbReference type="SAM" id="Phobius"/>
    </source>
</evidence>